<dbReference type="Proteomes" id="UP000594638">
    <property type="component" value="Unassembled WGS sequence"/>
</dbReference>
<dbReference type="OrthoDB" id="925215at2759"/>
<keyword evidence="3" id="KW-1185">Reference proteome</keyword>
<feature type="region of interest" description="Disordered" evidence="1">
    <location>
        <begin position="1"/>
        <end position="24"/>
    </location>
</feature>
<organism evidence="2 3">
    <name type="scientific">Olea europaea subsp. europaea</name>
    <dbReference type="NCBI Taxonomy" id="158383"/>
    <lineage>
        <taxon>Eukaryota</taxon>
        <taxon>Viridiplantae</taxon>
        <taxon>Streptophyta</taxon>
        <taxon>Embryophyta</taxon>
        <taxon>Tracheophyta</taxon>
        <taxon>Spermatophyta</taxon>
        <taxon>Magnoliopsida</taxon>
        <taxon>eudicotyledons</taxon>
        <taxon>Gunneridae</taxon>
        <taxon>Pentapetalae</taxon>
        <taxon>asterids</taxon>
        <taxon>lamiids</taxon>
        <taxon>Lamiales</taxon>
        <taxon>Oleaceae</taxon>
        <taxon>Oleeae</taxon>
        <taxon>Olea</taxon>
    </lineage>
</organism>
<protein>
    <submittedName>
        <fullName evidence="2">Uncharacterized protein</fullName>
    </submittedName>
</protein>
<sequence length="61" mass="6277">MDSSSNSAPRSGKNGSIIPKGKEHVSTMMGKKIADAGKKVVESAAGAVKKHNNKGKISPDN</sequence>
<dbReference type="EMBL" id="CACTIH010001949">
    <property type="protein sequence ID" value="CAA2969673.1"/>
    <property type="molecule type" value="Genomic_DNA"/>
</dbReference>
<gene>
    <name evidence="2" type="ORF">OLEA9_A076404</name>
</gene>
<proteinExistence type="predicted"/>
<evidence type="ECO:0000313" key="2">
    <source>
        <dbReference type="EMBL" id="CAA2969673.1"/>
    </source>
</evidence>
<dbReference type="AlphaFoldDB" id="A0A8S0QUF9"/>
<reference evidence="2 3" key="1">
    <citation type="submission" date="2019-12" db="EMBL/GenBank/DDBJ databases">
        <authorList>
            <person name="Alioto T."/>
            <person name="Alioto T."/>
            <person name="Gomez Garrido J."/>
        </authorList>
    </citation>
    <scope>NUCLEOTIDE SEQUENCE [LARGE SCALE GENOMIC DNA]</scope>
</reference>
<name>A0A8S0QUF9_OLEEU</name>
<evidence type="ECO:0000256" key="1">
    <source>
        <dbReference type="SAM" id="MobiDB-lite"/>
    </source>
</evidence>
<comment type="caution">
    <text evidence="2">The sequence shown here is derived from an EMBL/GenBank/DDBJ whole genome shotgun (WGS) entry which is preliminary data.</text>
</comment>
<dbReference type="Gramene" id="OE9A076404T1">
    <property type="protein sequence ID" value="OE9A076404C1"/>
    <property type="gene ID" value="OE9A076404"/>
</dbReference>
<evidence type="ECO:0000313" key="3">
    <source>
        <dbReference type="Proteomes" id="UP000594638"/>
    </source>
</evidence>
<accession>A0A8S0QUF9</accession>